<dbReference type="InterPro" id="IPR016169">
    <property type="entry name" value="FAD-bd_PCMH_sub2"/>
</dbReference>
<dbReference type="InterPro" id="IPR036318">
    <property type="entry name" value="FAD-bd_PCMH-like_sf"/>
</dbReference>
<dbReference type="PANTHER" id="PTHR13878:SF91">
    <property type="entry name" value="FAD BINDING DOMAIN PROTEIN (AFU_ORTHOLOGUE AFUA_6G12070)-RELATED"/>
    <property type="match status" value="1"/>
</dbReference>
<gene>
    <name evidence="5" type="ORF">FB567DRAFT_599955</name>
</gene>
<dbReference type="InterPro" id="IPR006094">
    <property type="entry name" value="Oxid_FAD_bind_N"/>
</dbReference>
<feature type="chain" id="PRO_5035434219" evidence="3">
    <location>
        <begin position="19"/>
        <end position="555"/>
    </location>
</feature>
<dbReference type="InterPro" id="IPR050432">
    <property type="entry name" value="FAD-linked_Oxidoreductases_BP"/>
</dbReference>
<evidence type="ECO:0000256" key="3">
    <source>
        <dbReference type="SAM" id="SignalP"/>
    </source>
</evidence>
<evidence type="ECO:0000256" key="1">
    <source>
        <dbReference type="ARBA" id="ARBA00005466"/>
    </source>
</evidence>
<dbReference type="InterPro" id="IPR012951">
    <property type="entry name" value="BBE"/>
</dbReference>
<accession>A0A8K0W432</accession>
<dbReference type="Pfam" id="PF08031">
    <property type="entry name" value="BBE"/>
    <property type="match status" value="1"/>
</dbReference>
<dbReference type="GO" id="GO:0071949">
    <property type="term" value="F:FAD binding"/>
    <property type="evidence" value="ECO:0007669"/>
    <property type="project" value="InterPro"/>
</dbReference>
<dbReference type="OrthoDB" id="9983560at2759"/>
<evidence type="ECO:0000256" key="2">
    <source>
        <dbReference type="ARBA" id="ARBA00023002"/>
    </source>
</evidence>
<name>A0A8K0W432_9PLEO</name>
<proteinExistence type="inferred from homology"/>
<dbReference type="AlphaFoldDB" id="A0A8K0W432"/>
<dbReference type="PANTHER" id="PTHR13878">
    <property type="entry name" value="GULONOLACTONE OXIDASE"/>
    <property type="match status" value="1"/>
</dbReference>
<comment type="caution">
    <text evidence="5">The sequence shown here is derived from an EMBL/GenBank/DDBJ whole genome shotgun (WGS) entry which is preliminary data.</text>
</comment>
<dbReference type="Pfam" id="PF01565">
    <property type="entry name" value="FAD_binding_4"/>
    <property type="match status" value="1"/>
</dbReference>
<dbReference type="SUPFAM" id="SSF56176">
    <property type="entry name" value="FAD-binding/transporter-associated domain-like"/>
    <property type="match status" value="1"/>
</dbReference>
<dbReference type="InterPro" id="IPR016166">
    <property type="entry name" value="FAD-bd_PCMH"/>
</dbReference>
<evidence type="ECO:0000313" key="5">
    <source>
        <dbReference type="EMBL" id="KAH7094404.1"/>
    </source>
</evidence>
<feature type="domain" description="FAD-binding PCMH-type" evidence="4">
    <location>
        <begin position="112"/>
        <end position="297"/>
    </location>
</feature>
<sequence>MRLAQSVLLPLLPSLSTASQHRQRCTAQDACWPSHKAWSSFNASVNGQLIASRPSAHVCHNPSYDAALCTTARTNWASSDWRTAQPGAYSAILWELGSAQCFINTSSSAPCEQGLVAEYTLNASSVELVQKGIRWAVQNDLYLTVKNTGHDHLGRSSGKGAFAIWTHNMKGRKWHDAFVPHGARVGAAGIPAVTLQAGEQWLDIYRDADQQGRIVVGGSARTVGSAGGWFTGGGHSPWSHFYGLGVDNVLEVNIVTATGETKVLNEYTDADHFWAIRGGGGNAWGILTSITYKTYPLPTHIKTVAAGYNTTSPAARREVLRRLLKAIPRITDLGYTGYATFGDPIGMIFIQPNGTNTTAAETAAILSEAGNVTGVEPLAGAFDFPKWIDYCNAFLQDPNIATNVIDTSRLLTADVLSNKTESLLSLMFEEFPDFHAGFNFIGKVDSRNRDNTAVHSIWKSSRGVFSLGTDWADEAPESEKHAKRLRAVEISKRLAQIVSRDGGTYVNEANPYEPFWQQAFWGDKYPRLAKIKKRVDPNDLFVCNRCVGSNVLYEP</sequence>
<comment type="similarity">
    <text evidence="1">Belongs to the oxygen-dependent FAD-linked oxidoreductase family.</text>
</comment>
<keyword evidence="2" id="KW-0560">Oxidoreductase</keyword>
<dbReference type="PROSITE" id="PS51387">
    <property type="entry name" value="FAD_PCMH"/>
    <property type="match status" value="1"/>
</dbReference>
<dbReference type="EMBL" id="JAGMVJ010000001">
    <property type="protein sequence ID" value="KAH7094404.1"/>
    <property type="molecule type" value="Genomic_DNA"/>
</dbReference>
<keyword evidence="3" id="KW-0732">Signal</keyword>
<evidence type="ECO:0000313" key="6">
    <source>
        <dbReference type="Proteomes" id="UP000813461"/>
    </source>
</evidence>
<dbReference type="Proteomes" id="UP000813461">
    <property type="component" value="Unassembled WGS sequence"/>
</dbReference>
<keyword evidence="6" id="KW-1185">Reference proteome</keyword>
<reference evidence="5" key="1">
    <citation type="journal article" date="2021" name="Nat. Commun.">
        <title>Genetic determinants of endophytism in the Arabidopsis root mycobiome.</title>
        <authorList>
            <person name="Mesny F."/>
            <person name="Miyauchi S."/>
            <person name="Thiergart T."/>
            <person name="Pickel B."/>
            <person name="Atanasova L."/>
            <person name="Karlsson M."/>
            <person name="Huettel B."/>
            <person name="Barry K.W."/>
            <person name="Haridas S."/>
            <person name="Chen C."/>
            <person name="Bauer D."/>
            <person name="Andreopoulos W."/>
            <person name="Pangilinan J."/>
            <person name="LaButti K."/>
            <person name="Riley R."/>
            <person name="Lipzen A."/>
            <person name="Clum A."/>
            <person name="Drula E."/>
            <person name="Henrissat B."/>
            <person name="Kohler A."/>
            <person name="Grigoriev I.V."/>
            <person name="Martin F.M."/>
            <person name="Hacquard S."/>
        </authorList>
    </citation>
    <scope>NUCLEOTIDE SEQUENCE</scope>
    <source>
        <strain evidence="5">MPI-SDFR-AT-0120</strain>
    </source>
</reference>
<dbReference type="Gene3D" id="3.30.465.10">
    <property type="match status" value="2"/>
</dbReference>
<protein>
    <submittedName>
        <fullName evidence="5">FAD/FMN-containing protein</fullName>
    </submittedName>
</protein>
<organism evidence="5 6">
    <name type="scientific">Paraphoma chrysanthemicola</name>
    <dbReference type="NCBI Taxonomy" id="798071"/>
    <lineage>
        <taxon>Eukaryota</taxon>
        <taxon>Fungi</taxon>
        <taxon>Dikarya</taxon>
        <taxon>Ascomycota</taxon>
        <taxon>Pezizomycotina</taxon>
        <taxon>Dothideomycetes</taxon>
        <taxon>Pleosporomycetidae</taxon>
        <taxon>Pleosporales</taxon>
        <taxon>Pleosporineae</taxon>
        <taxon>Phaeosphaeriaceae</taxon>
        <taxon>Paraphoma</taxon>
    </lineage>
</organism>
<dbReference type="GO" id="GO:0016491">
    <property type="term" value="F:oxidoreductase activity"/>
    <property type="evidence" value="ECO:0007669"/>
    <property type="project" value="UniProtKB-KW"/>
</dbReference>
<feature type="signal peptide" evidence="3">
    <location>
        <begin position="1"/>
        <end position="18"/>
    </location>
</feature>
<evidence type="ECO:0000259" key="4">
    <source>
        <dbReference type="PROSITE" id="PS51387"/>
    </source>
</evidence>